<accession>A0ABP1R5J2</accession>
<comment type="caution">
    <text evidence="2">The sequence shown here is derived from an EMBL/GenBank/DDBJ whole genome shotgun (WGS) entry which is preliminary data.</text>
</comment>
<feature type="signal peptide" evidence="1">
    <location>
        <begin position="1"/>
        <end position="23"/>
    </location>
</feature>
<name>A0ABP1R5J2_9HEXA</name>
<proteinExistence type="predicted"/>
<organism evidence="2 3">
    <name type="scientific">Orchesella dallaii</name>
    <dbReference type="NCBI Taxonomy" id="48710"/>
    <lineage>
        <taxon>Eukaryota</taxon>
        <taxon>Metazoa</taxon>
        <taxon>Ecdysozoa</taxon>
        <taxon>Arthropoda</taxon>
        <taxon>Hexapoda</taxon>
        <taxon>Collembola</taxon>
        <taxon>Entomobryomorpha</taxon>
        <taxon>Entomobryoidea</taxon>
        <taxon>Orchesellidae</taxon>
        <taxon>Orchesellinae</taxon>
        <taxon>Orchesella</taxon>
    </lineage>
</organism>
<dbReference type="Proteomes" id="UP001642540">
    <property type="component" value="Unassembled WGS sequence"/>
</dbReference>
<reference evidence="2 3" key="1">
    <citation type="submission" date="2024-08" db="EMBL/GenBank/DDBJ databases">
        <authorList>
            <person name="Cucini C."/>
            <person name="Frati F."/>
        </authorList>
    </citation>
    <scope>NUCLEOTIDE SEQUENCE [LARGE SCALE GENOMIC DNA]</scope>
</reference>
<dbReference type="EMBL" id="CAXLJM020000062">
    <property type="protein sequence ID" value="CAL8120344.1"/>
    <property type="molecule type" value="Genomic_DNA"/>
</dbReference>
<keyword evidence="1" id="KW-0732">Signal</keyword>
<sequence>MLFSMIWLSICAVFIVTLALAFAATPNMYWYRPSEPTLADVDDFNRTADAEFVKEAINASIDLELVIKLAHLGSMRTRKQRLQILETLKERHSIVSGFVVAKSA</sequence>
<evidence type="ECO:0000313" key="3">
    <source>
        <dbReference type="Proteomes" id="UP001642540"/>
    </source>
</evidence>
<gene>
    <name evidence="2" type="ORF">ODALV1_LOCUS18954</name>
</gene>
<keyword evidence="3" id="KW-1185">Reference proteome</keyword>
<protein>
    <submittedName>
        <fullName evidence="2">Uncharacterized protein</fullName>
    </submittedName>
</protein>
<feature type="chain" id="PRO_5046337859" evidence="1">
    <location>
        <begin position="24"/>
        <end position="104"/>
    </location>
</feature>
<evidence type="ECO:0000256" key="1">
    <source>
        <dbReference type="SAM" id="SignalP"/>
    </source>
</evidence>
<evidence type="ECO:0000313" key="2">
    <source>
        <dbReference type="EMBL" id="CAL8120344.1"/>
    </source>
</evidence>